<dbReference type="SUPFAM" id="SSF56529">
    <property type="entry name" value="FAH"/>
    <property type="match status" value="1"/>
</dbReference>
<name>A0ABV8V577_9GAMM</name>
<comment type="caution">
    <text evidence="1">The sequence shown here is derived from an EMBL/GenBank/DDBJ whole genome shotgun (WGS) entry which is preliminary data.</text>
</comment>
<gene>
    <name evidence="1" type="ORF">ACFOX3_11295</name>
</gene>
<dbReference type="InterPro" id="IPR036663">
    <property type="entry name" value="Fumarylacetoacetase_C_sf"/>
</dbReference>
<reference evidence="2" key="1">
    <citation type="journal article" date="2019" name="Int. J. Syst. Evol. Microbiol.">
        <title>The Global Catalogue of Microorganisms (GCM) 10K type strain sequencing project: providing services to taxonomists for standard genome sequencing and annotation.</title>
        <authorList>
            <consortium name="The Broad Institute Genomics Platform"/>
            <consortium name="The Broad Institute Genome Sequencing Center for Infectious Disease"/>
            <person name="Wu L."/>
            <person name="Ma J."/>
        </authorList>
    </citation>
    <scope>NUCLEOTIDE SEQUENCE [LARGE SCALE GENOMIC DNA]</scope>
    <source>
        <strain evidence="2">CECT 8570</strain>
    </source>
</reference>
<proteinExistence type="predicted"/>
<dbReference type="PANTHER" id="PTHR30143:SF0">
    <property type="entry name" value="2-KETO-4-PENTENOATE HYDRATASE"/>
    <property type="match status" value="1"/>
</dbReference>
<evidence type="ECO:0000313" key="1">
    <source>
        <dbReference type="EMBL" id="MFC4362888.1"/>
    </source>
</evidence>
<dbReference type="RefSeq" id="WP_290264838.1">
    <property type="nucleotide sequence ID" value="NZ_JAUFQG010000006.1"/>
</dbReference>
<dbReference type="InterPro" id="IPR050772">
    <property type="entry name" value="Hydratase-Decarb/MhpD_sf"/>
</dbReference>
<organism evidence="1 2">
    <name type="scientific">Simiduia curdlanivorans</name>
    <dbReference type="NCBI Taxonomy" id="1492769"/>
    <lineage>
        <taxon>Bacteria</taxon>
        <taxon>Pseudomonadati</taxon>
        <taxon>Pseudomonadota</taxon>
        <taxon>Gammaproteobacteria</taxon>
        <taxon>Cellvibrionales</taxon>
        <taxon>Cellvibrionaceae</taxon>
        <taxon>Simiduia</taxon>
    </lineage>
</organism>
<dbReference type="Proteomes" id="UP001595840">
    <property type="component" value="Unassembled WGS sequence"/>
</dbReference>
<dbReference type="PANTHER" id="PTHR30143">
    <property type="entry name" value="ACID HYDRATASE"/>
    <property type="match status" value="1"/>
</dbReference>
<evidence type="ECO:0000313" key="2">
    <source>
        <dbReference type="Proteomes" id="UP001595840"/>
    </source>
</evidence>
<accession>A0ABV8V577</accession>
<dbReference type="EMBL" id="JBHSCX010000013">
    <property type="protein sequence ID" value="MFC4362888.1"/>
    <property type="molecule type" value="Genomic_DNA"/>
</dbReference>
<protein>
    <submittedName>
        <fullName evidence="1">Hydratase</fullName>
    </submittedName>
</protein>
<dbReference type="Gene3D" id="3.90.850.10">
    <property type="entry name" value="Fumarylacetoacetase-like, C-terminal domain"/>
    <property type="match status" value="1"/>
</dbReference>
<keyword evidence="2" id="KW-1185">Reference proteome</keyword>
<sequence length="259" mass="28637">MTSFNAIPAAEVLAERRLSNTKGDRLAEALRPKTLAEGFAVQQQVQQYWCAMRNDKVAGWKCLLPPDGKWVVAPIYGSTVFDTTQQAKIWPSNGLARIEPEFAFELGADIPARTENYSPAEIDQHIAKVRMALELIEGRYIDPSQCEFPELLADGLFNQGLVVGPEVDRALAYAAATIDISVRYGDGVPQSYEGKHQNQDSIAPLYWLVNFLRGQGIPLQCGQFIITGSYAGIIEAPMDTEITMTYRGLGDMTTRFVSL</sequence>